<gene>
    <name evidence="2" type="ORF">LSAT_V11C500268100</name>
</gene>
<organism evidence="2 3">
    <name type="scientific">Lactuca sativa</name>
    <name type="common">Garden lettuce</name>
    <dbReference type="NCBI Taxonomy" id="4236"/>
    <lineage>
        <taxon>Eukaryota</taxon>
        <taxon>Viridiplantae</taxon>
        <taxon>Streptophyta</taxon>
        <taxon>Embryophyta</taxon>
        <taxon>Tracheophyta</taxon>
        <taxon>Spermatophyta</taxon>
        <taxon>Magnoliopsida</taxon>
        <taxon>eudicotyledons</taxon>
        <taxon>Gunneridae</taxon>
        <taxon>Pentapetalae</taxon>
        <taxon>asterids</taxon>
        <taxon>campanulids</taxon>
        <taxon>Asterales</taxon>
        <taxon>Asteraceae</taxon>
        <taxon>Cichorioideae</taxon>
        <taxon>Cichorieae</taxon>
        <taxon>Lactucinae</taxon>
        <taxon>Lactuca</taxon>
    </lineage>
</organism>
<keyword evidence="3" id="KW-1185">Reference proteome</keyword>
<dbReference type="EMBL" id="NBSK02000005">
    <property type="protein sequence ID" value="KAJ0203137.1"/>
    <property type="molecule type" value="Genomic_DNA"/>
</dbReference>
<dbReference type="Pfam" id="PF26130">
    <property type="entry name" value="PB1-like"/>
    <property type="match status" value="1"/>
</dbReference>
<dbReference type="InterPro" id="IPR058594">
    <property type="entry name" value="PB1-like_dom_pln"/>
</dbReference>
<accession>A0A9R1V9Z0</accession>
<evidence type="ECO:0000313" key="3">
    <source>
        <dbReference type="Proteomes" id="UP000235145"/>
    </source>
</evidence>
<sequence length="155" mass="18422">MKSSMVNWLIHDDMDEIDIVQFTPFLGRKYVKGRQTYVDLCDNDTFPIHDTGEIVLELGYVENSTLLYYHFRLPLYDLDFRLFTLGRDQDIHHLGFYVSKHKLIEVYIHHGSTSLHTYEMSPNHFKVRIQEIIQPPTCSRRLFLGWKEMTQGKII</sequence>
<proteinExistence type="predicted"/>
<dbReference type="Proteomes" id="UP000235145">
    <property type="component" value="Unassembled WGS sequence"/>
</dbReference>
<evidence type="ECO:0000259" key="1">
    <source>
        <dbReference type="Pfam" id="PF26130"/>
    </source>
</evidence>
<reference evidence="2 3" key="1">
    <citation type="journal article" date="2017" name="Nat. Commun.">
        <title>Genome assembly with in vitro proximity ligation data and whole-genome triplication in lettuce.</title>
        <authorList>
            <person name="Reyes-Chin-Wo S."/>
            <person name="Wang Z."/>
            <person name="Yang X."/>
            <person name="Kozik A."/>
            <person name="Arikit S."/>
            <person name="Song C."/>
            <person name="Xia L."/>
            <person name="Froenicke L."/>
            <person name="Lavelle D.O."/>
            <person name="Truco M.J."/>
            <person name="Xia R."/>
            <person name="Zhu S."/>
            <person name="Xu C."/>
            <person name="Xu H."/>
            <person name="Xu X."/>
            <person name="Cox K."/>
            <person name="Korf I."/>
            <person name="Meyers B.C."/>
            <person name="Michelmore R.W."/>
        </authorList>
    </citation>
    <scope>NUCLEOTIDE SEQUENCE [LARGE SCALE GENOMIC DNA]</scope>
    <source>
        <strain evidence="3">cv. Salinas</strain>
        <tissue evidence="2">Seedlings</tissue>
    </source>
</reference>
<dbReference type="AlphaFoldDB" id="A0A9R1V9Z0"/>
<protein>
    <recommendedName>
        <fullName evidence="1">PB1-like domain-containing protein</fullName>
    </recommendedName>
</protein>
<feature type="domain" description="PB1-like" evidence="1">
    <location>
        <begin position="29"/>
        <end position="110"/>
    </location>
</feature>
<evidence type="ECO:0000313" key="2">
    <source>
        <dbReference type="EMBL" id="KAJ0203137.1"/>
    </source>
</evidence>
<comment type="caution">
    <text evidence="2">The sequence shown here is derived from an EMBL/GenBank/DDBJ whole genome shotgun (WGS) entry which is preliminary data.</text>
</comment>
<name>A0A9R1V9Z0_LACSA</name>